<keyword evidence="2" id="KW-1185">Reference proteome</keyword>
<comment type="caution">
    <text evidence="1">The sequence shown here is derived from an EMBL/GenBank/DDBJ whole genome shotgun (WGS) entry which is preliminary data.</text>
</comment>
<dbReference type="EMBL" id="ABVL01000029">
    <property type="protein sequence ID" value="EDY16642.1"/>
    <property type="molecule type" value="Genomic_DNA"/>
</dbReference>
<dbReference type="AlphaFoldDB" id="B4DA15"/>
<reference evidence="1 2" key="1">
    <citation type="journal article" date="2011" name="J. Bacteriol.">
        <title>Genome sequence of Chthoniobacter flavus Ellin428, an aerobic heterotrophic soil bacterium.</title>
        <authorList>
            <person name="Kant R."/>
            <person name="van Passel M.W."/>
            <person name="Palva A."/>
            <person name="Lucas S."/>
            <person name="Lapidus A."/>
            <person name="Glavina Del Rio T."/>
            <person name="Dalin E."/>
            <person name="Tice H."/>
            <person name="Bruce D."/>
            <person name="Goodwin L."/>
            <person name="Pitluck S."/>
            <person name="Larimer F.W."/>
            <person name="Land M.L."/>
            <person name="Hauser L."/>
            <person name="Sangwan P."/>
            <person name="de Vos W.M."/>
            <person name="Janssen P.H."/>
            <person name="Smidt H."/>
        </authorList>
    </citation>
    <scope>NUCLEOTIDE SEQUENCE [LARGE SCALE GENOMIC DNA]</scope>
    <source>
        <strain evidence="1 2">Ellin428</strain>
    </source>
</reference>
<evidence type="ECO:0000313" key="2">
    <source>
        <dbReference type="Proteomes" id="UP000005824"/>
    </source>
</evidence>
<gene>
    <name evidence="1" type="ORF">CfE428DRAFT_5755</name>
</gene>
<protein>
    <submittedName>
        <fullName evidence="1">Uncharacterized protein</fullName>
    </submittedName>
</protein>
<proteinExistence type="predicted"/>
<dbReference type="STRING" id="497964.CfE428DRAFT_5755"/>
<name>B4DA15_9BACT</name>
<accession>B4DA15</accession>
<dbReference type="InParanoid" id="B4DA15"/>
<organism evidence="1 2">
    <name type="scientific">Chthoniobacter flavus Ellin428</name>
    <dbReference type="NCBI Taxonomy" id="497964"/>
    <lineage>
        <taxon>Bacteria</taxon>
        <taxon>Pseudomonadati</taxon>
        <taxon>Verrucomicrobiota</taxon>
        <taxon>Spartobacteria</taxon>
        <taxon>Chthoniobacterales</taxon>
        <taxon>Chthoniobacteraceae</taxon>
        <taxon>Chthoniobacter</taxon>
    </lineage>
</organism>
<evidence type="ECO:0000313" key="1">
    <source>
        <dbReference type="EMBL" id="EDY16642.1"/>
    </source>
</evidence>
<dbReference type="Proteomes" id="UP000005824">
    <property type="component" value="Unassembled WGS sequence"/>
</dbReference>
<sequence length="124" mass="14092">MGAFRGPAFRSMNKRKNHFRPGLDFVSEEMVAALLKKPSYDFNGLFEEVLNRLRARNAAGSGKEMLRLRVYEKLRTLVGEGLVTKGEDKTYTGNRESLQTRRAEMAEAKARILRRRGGAVMNVE</sequence>